<feature type="compositionally biased region" description="Acidic residues" evidence="5">
    <location>
        <begin position="451"/>
        <end position="467"/>
    </location>
</feature>
<dbReference type="CDD" id="cd15550">
    <property type="entry name" value="PHD_MLL5"/>
    <property type="match status" value="1"/>
</dbReference>
<dbReference type="InterPro" id="IPR001965">
    <property type="entry name" value="Znf_PHD"/>
</dbReference>
<feature type="non-terminal residue" evidence="7">
    <location>
        <position position="467"/>
    </location>
</feature>
<evidence type="ECO:0000256" key="2">
    <source>
        <dbReference type="ARBA" id="ARBA00022771"/>
    </source>
</evidence>
<feature type="compositionally biased region" description="Low complexity" evidence="5">
    <location>
        <begin position="206"/>
        <end position="216"/>
    </location>
</feature>
<feature type="region of interest" description="Disordered" evidence="5">
    <location>
        <begin position="298"/>
        <end position="467"/>
    </location>
</feature>
<feature type="region of interest" description="Disordered" evidence="5">
    <location>
        <begin position="125"/>
        <end position="178"/>
    </location>
</feature>
<dbReference type="PROSITE" id="PS01359">
    <property type="entry name" value="ZF_PHD_1"/>
    <property type="match status" value="1"/>
</dbReference>
<feature type="compositionally biased region" description="Basic residues" evidence="5">
    <location>
        <begin position="351"/>
        <end position="366"/>
    </location>
</feature>
<dbReference type="GO" id="GO:0008270">
    <property type="term" value="F:zinc ion binding"/>
    <property type="evidence" value="ECO:0007669"/>
    <property type="project" value="UniProtKB-KW"/>
</dbReference>
<feature type="compositionally biased region" description="Basic and acidic residues" evidence="5">
    <location>
        <begin position="319"/>
        <end position="350"/>
    </location>
</feature>
<organism evidence="7 8">
    <name type="scientific">Olpidium bornovanus</name>
    <dbReference type="NCBI Taxonomy" id="278681"/>
    <lineage>
        <taxon>Eukaryota</taxon>
        <taxon>Fungi</taxon>
        <taxon>Fungi incertae sedis</taxon>
        <taxon>Olpidiomycota</taxon>
        <taxon>Olpidiomycotina</taxon>
        <taxon>Olpidiomycetes</taxon>
        <taxon>Olpidiales</taxon>
        <taxon>Olpidiaceae</taxon>
        <taxon>Olpidium</taxon>
    </lineage>
</organism>
<evidence type="ECO:0000259" key="6">
    <source>
        <dbReference type="SMART" id="SM00249"/>
    </source>
</evidence>
<dbReference type="InterPro" id="IPR013083">
    <property type="entry name" value="Znf_RING/FYVE/PHD"/>
</dbReference>
<keyword evidence="2" id="KW-0863">Zinc-finger</keyword>
<dbReference type="AlphaFoldDB" id="A0A8H8DF68"/>
<reference evidence="7 8" key="1">
    <citation type="journal article" name="Sci. Rep.">
        <title>Genome-scale phylogenetic analyses confirm Olpidium as the closest living zoosporic fungus to the non-flagellated, terrestrial fungi.</title>
        <authorList>
            <person name="Chang Y."/>
            <person name="Rochon D."/>
            <person name="Sekimoto S."/>
            <person name="Wang Y."/>
            <person name="Chovatia M."/>
            <person name="Sandor L."/>
            <person name="Salamov A."/>
            <person name="Grigoriev I.V."/>
            <person name="Stajich J.E."/>
            <person name="Spatafora J.W."/>
        </authorList>
    </citation>
    <scope>NUCLEOTIDE SEQUENCE [LARGE SCALE GENOMIC DNA]</scope>
    <source>
        <strain evidence="7">S191</strain>
    </source>
</reference>
<dbReference type="PANTHER" id="PTHR46462:SF3">
    <property type="entry name" value="UPSET, ISOFORM A"/>
    <property type="match status" value="1"/>
</dbReference>
<dbReference type="InterPro" id="IPR019786">
    <property type="entry name" value="Zinc_finger_PHD-type_CS"/>
</dbReference>
<dbReference type="Pfam" id="PF20826">
    <property type="entry name" value="PHD_5"/>
    <property type="match status" value="1"/>
</dbReference>
<dbReference type="PANTHER" id="PTHR46462">
    <property type="entry name" value="UPSET, ISOFORM A"/>
    <property type="match status" value="1"/>
</dbReference>
<comment type="caution">
    <text evidence="7">The sequence shown here is derived from an EMBL/GenBank/DDBJ whole genome shotgun (WGS) entry which is preliminary data.</text>
</comment>
<evidence type="ECO:0000256" key="1">
    <source>
        <dbReference type="ARBA" id="ARBA00022723"/>
    </source>
</evidence>
<dbReference type="GO" id="GO:0006355">
    <property type="term" value="P:regulation of DNA-templated transcription"/>
    <property type="evidence" value="ECO:0007669"/>
    <property type="project" value="TreeGrafter"/>
</dbReference>
<feature type="compositionally biased region" description="Basic and acidic residues" evidence="5">
    <location>
        <begin position="14"/>
        <end position="23"/>
    </location>
</feature>
<protein>
    <recommendedName>
        <fullName evidence="6">Zinc finger PHD-type domain-containing protein</fullName>
    </recommendedName>
</protein>
<keyword evidence="3" id="KW-0862">Zinc</keyword>
<feature type="compositionally biased region" description="Basic and acidic residues" evidence="5">
    <location>
        <begin position="151"/>
        <end position="161"/>
    </location>
</feature>
<feature type="compositionally biased region" description="Acidic residues" evidence="5">
    <location>
        <begin position="305"/>
        <end position="318"/>
    </location>
</feature>
<keyword evidence="1" id="KW-0479">Metal-binding</keyword>
<dbReference type="InterPro" id="IPR011011">
    <property type="entry name" value="Znf_FYVE_PHD"/>
</dbReference>
<keyword evidence="8" id="KW-1185">Reference proteome</keyword>
<dbReference type="Proteomes" id="UP000673691">
    <property type="component" value="Unassembled WGS sequence"/>
</dbReference>
<proteinExistence type="predicted"/>
<evidence type="ECO:0000256" key="5">
    <source>
        <dbReference type="SAM" id="MobiDB-lite"/>
    </source>
</evidence>
<dbReference type="Gene3D" id="3.30.40.10">
    <property type="entry name" value="Zinc/RING finger domain, C3HC4 (zinc finger)"/>
    <property type="match status" value="1"/>
</dbReference>
<evidence type="ECO:0000256" key="4">
    <source>
        <dbReference type="ARBA" id="ARBA00022853"/>
    </source>
</evidence>
<evidence type="ECO:0000313" key="7">
    <source>
        <dbReference type="EMBL" id="KAG5456230.1"/>
    </source>
</evidence>
<feature type="region of interest" description="Disordered" evidence="5">
    <location>
        <begin position="1"/>
        <end position="39"/>
    </location>
</feature>
<dbReference type="SMART" id="SM00249">
    <property type="entry name" value="PHD"/>
    <property type="match status" value="1"/>
</dbReference>
<dbReference type="GO" id="GO:0034967">
    <property type="term" value="C:Set3 complex"/>
    <property type="evidence" value="ECO:0007669"/>
    <property type="project" value="TreeGrafter"/>
</dbReference>
<accession>A0A8H8DF68</accession>
<feature type="compositionally biased region" description="Low complexity" evidence="5">
    <location>
        <begin position="401"/>
        <end position="417"/>
    </location>
</feature>
<dbReference type="GO" id="GO:0006325">
    <property type="term" value="P:chromatin organization"/>
    <property type="evidence" value="ECO:0007669"/>
    <property type="project" value="UniProtKB-KW"/>
</dbReference>
<keyword evidence="4" id="KW-0156">Chromatin regulator</keyword>
<dbReference type="EMBL" id="JAEFCI010012059">
    <property type="protein sequence ID" value="KAG5456230.1"/>
    <property type="molecule type" value="Genomic_DNA"/>
</dbReference>
<dbReference type="GO" id="GO:0070210">
    <property type="term" value="C:Rpd3L-Expanded complex"/>
    <property type="evidence" value="ECO:0007669"/>
    <property type="project" value="TreeGrafter"/>
</dbReference>
<dbReference type="SUPFAM" id="SSF57903">
    <property type="entry name" value="FYVE/PHD zinc finger"/>
    <property type="match status" value="1"/>
</dbReference>
<sequence>MLTSPSPKVRGEKKKKEEEEERKKKTPQPRAPPCTRSTLLPGPFPARAPFFRRLSLSVSRADARALSAVRPYLALFRCRWNPARGVFGDATASLWCPPFPSFSAFLPSPQLDEVAVLAREARLQSSTPGIGDPPGLVLKTPPPKGYVTAGSEHDSYPKELPRAPPPQQPQQHQRHYQQARVLELQRSSFAGAGSRLDTAANPSCGQRQHQQQHRQQPPGRTHDDGNATTTTDEEDSVIRCICGFDHDDGFTIQCERCYVWQHGQCVGVAVESVPNVYLCERCLPRPLDVKKAFELQRRKKREDADLPGDDEKDAEEDRDAGPHAKNHEAKPLPDAHHAKAGESHADDNHSARKARASPPSPKRKPLSKVQNGFRKSSAACGPAHLSPAKTPGPAESDAAGRRSGAAASSSFGPPGASRSKKPQQQHGMHQRRPSGPQTLRDSNADVADAAYAEDVDLDDDDSMAYQL</sequence>
<feature type="compositionally biased region" description="Basic residues" evidence="5">
    <location>
        <begin position="418"/>
        <end position="432"/>
    </location>
</feature>
<evidence type="ECO:0000256" key="3">
    <source>
        <dbReference type="ARBA" id="ARBA00022833"/>
    </source>
</evidence>
<feature type="domain" description="Zinc finger PHD-type" evidence="6">
    <location>
        <begin position="239"/>
        <end position="283"/>
    </location>
</feature>
<feature type="region of interest" description="Disordered" evidence="5">
    <location>
        <begin position="194"/>
        <end position="232"/>
    </location>
</feature>
<name>A0A8H8DF68_9FUNG</name>
<evidence type="ECO:0000313" key="8">
    <source>
        <dbReference type="Proteomes" id="UP000673691"/>
    </source>
</evidence>
<gene>
    <name evidence="7" type="ORF">BJ554DRAFT_4080</name>
</gene>
<dbReference type="OrthoDB" id="79252at2759"/>